<dbReference type="EMBL" id="CAJPWZ010000326">
    <property type="protein sequence ID" value="CAG2190345.1"/>
    <property type="molecule type" value="Genomic_DNA"/>
</dbReference>
<dbReference type="OrthoDB" id="6127299at2759"/>
<keyword evidence="2" id="KW-1185">Reference proteome</keyword>
<dbReference type="Gene3D" id="3.90.640.10">
    <property type="entry name" value="Actin, Chain A, domain 4"/>
    <property type="match status" value="1"/>
</dbReference>
<dbReference type="SUPFAM" id="SSF53067">
    <property type="entry name" value="Actin-like ATPase domain"/>
    <property type="match status" value="2"/>
</dbReference>
<dbReference type="PANTHER" id="PTHR14187">
    <property type="entry name" value="ALPHA KINASE/ELONGATION FACTOR 2 KINASE"/>
    <property type="match status" value="1"/>
</dbReference>
<name>A0A8S3Q8M0_MYTED</name>
<dbReference type="Gene3D" id="3.30.420.40">
    <property type="match status" value="3"/>
</dbReference>
<comment type="caution">
    <text evidence="1">The sequence shown here is derived from an EMBL/GenBank/DDBJ whole genome shotgun (WGS) entry which is preliminary data.</text>
</comment>
<sequence length="543" mass="60901">MACAETVIDPLLVAAIDFGTTFSGYAFAFKGDYQEDPLKISGYTWTLGSTAGLSLKTPTCVLFDHNGEFHSFGAEAEEKYTTLAENEAHENWYFFRRFKMQLYRNHEIPRDLTIEDDKGKHLPALTVISACINYLRGHLMQQIIKKTYLLRRLRLRGFLQYQPYGGIPNSQLMLALEPEAASIYCKHLPVERLAAGANSALGAFSPGTKYLILDAGGGTVDITVQEVQTDGTIKQLYMANGGDWGGTKVDQAFEEYLMELAGPETVYKFRDEDKAGHLDLCREIEIKKRQIKPDQTSKVTFKVPITLSEIFEREKGTDFRESLASSKKVRWVGDKLRVDPDVARGFFDNACQHIIQHLNGIFDEAKVRGTNTILMVGGFSESPMLRDAVEKGFPGKTIIIPQESGLAVLKGAVQYGYEPRIISTRICKFTYGVKVTRNFKKGDPESKKFVVDGTFKCNDCFSKHVEIGQAVDINEAFEEQVYGTLYADQTAMGVSIYTSTEKDPRYTDDPSCRYLGELTVNMSDTRGGKTERYQCSLHLVGRK</sequence>
<gene>
    <name evidence="1" type="ORF">MEDL_5669</name>
</gene>
<dbReference type="InterPro" id="IPR043129">
    <property type="entry name" value="ATPase_NBD"/>
</dbReference>
<dbReference type="CDD" id="cd10229">
    <property type="entry name" value="ASKHA_NBD_HSP70_HSPA12"/>
    <property type="match status" value="1"/>
</dbReference>
<dbReference type="PANTHER" id="PTHR14187:SF5">
    <property type="entry name" value="HEAT SHOCK 70 KDA PROTEIN 12A"/>
    <property type="match status" value="1"/>
</dbReference>
<evidence type="ECO:0000313" key="1">
    <source>
        <dbReference type="EMBL" id="CAG2190345.1"/>
    </source>
</evidence>
<dbReference type="Proteomes" id="UP000683360">
    <property type="component" value="Unassembled WGS sequence"/>
</dbReference>
<reference evidence="1" key="1">
    <citation type="submission" date="2021-03" db="EMBL/GenBank/DDBJ databases">
        <authorList>
            <person name="Bekaert M."/>
        </authorList>
    </citation>
    <scope>NUCLEOTIDE SEQUENCE</scope>
</reference>
<proteinExistence type="predicted"/>
<dbReference type="AlphaFoldDB" id="A0A8S3Q8M0"/>
<accession>A0A8S3Q8M0</accession>
<evidence type="ECO:0000313" key="2">
    <source>
        <dbReference type="Proteomes" id="UP000683360"/>
    </source>
</evidence>
<protein>
    <submittedName>
        <fullName evidence="1">Uncharacterized protein</fullName>
    </submittedName>
</protein>
<organism evidence="1 2">
    <name type="scientific">Mytilus edulis</name>
    <name type="common">Blue mussel</name>
    <dbReference type="NCBI Taxonomy" id="6550"/>
    <lineage>
        <taxon>Eukaryota</taxon>
        <taxon>Metazoa</taxon>
        <taxon>Spiralia</taxon>
        <taxon>Lophotrochozoa</taxon>
        <taxon>Mollusca</taxon>
        <taxon>Bivalvia</taxon>
        <taxon>Autobranchia</taxon>
        <taxon>Pteriomorphia</taxon>
        <taxon>Mytilida</taxon>
        <taxon>Mytiloidea</taxon>
        <taxon>Mytilidae</taxon>
        <taxon>Mytilinae</taxon>
        <taxon>Mytilus</taxon>
    </lineage>
</organism>